<proteinExistence type="inferred from homology"/>
<dbReference type="GO" id="GO:0009088">
    <property type="term" value="P:threonine biosynthetic process"/>
    <property type="evidence" value="ECO:0007669"/>
    <property type="project" value="UniProtKB-UniRule"/>
</dbReference>
<feature type="binding site" evidence="12">
    <location>
        <begin position="90"/>
        <end position="100"/>
    </location>
    <ligand>
        <name>ATP</name>
        <dbReference type="ChEBI" id="CHEBI:30616"/>
    </ligand>
</feature>
<evidence type="ECO:0000256" key="6">
    <source>
        <dbReference type="ARBA" id="ARBA00022679"/>
    </source>
</evidence>
<dbReference type="RefSeq" id="WP_109616436.1">
    <property type="nucleotide sequence ID" value="NZ_QGDO01000001.1"/>
</dbReference>
<dbReference type="Pfam" id="PF08544">
    <property type="entry name" value="GHMP_kinases_C"/>
    <property type="match status" value="1"/>
</dbReference>
<dbReference type="NCBIfam" id="NF002288">
    <property type="entry name" value="PRK01212.1-4"/>
    <property type="match status" value="1"/>
</dbReference>
<evidence type="ECO:0000256" key="12">
    <source>
        <dbReference type="HAMAP-Rule" id="MF_00384"/>
    </source>
</evidence>
<evidence type="ECO:0000256" key="3">
    <source>
        <dbReference type="ARBA" id="ARBA00012078"/>
    </source>
</evidence>
<dbReference type="EC" id="2.7.1.39" evidence="3 12"/>
<dbReference type="PRINTS" id="PR00958">
    <property type="entry name" value="HOMSERKINASE"/>
</dbReference>
<dbReference type="SUPFAM" id="SSF54211">
    <property type="entry name" value="Ribosomal protein S5 domain 2-like"/>
    <property type="match status" value="1"/>
</dbReference>
<evidence type="ECO:0000256" key="4">
    <source>
        <dbReference type="ARBA" id="ARBA00017858"/>
    </source>
</evidence>
<dbReference type="Gene3D" id="3.30.230.10">
    <property type="match status" value="1"/>
</dbReference>
<keyword evidence="16" id="KW-1185">Reference proteome</keyword>
<evidence type="ECO:0000256" key="7">
    <source>
        <dbReference type="ARBA" id="ARBA00022697"/>
    </source>
</evidence>
<sequence>MSIRVFAPATVANVACGYDVLGLALGQPGDEVIIKKSDKAGVRITEITGDDGRLPTDPLKNTVGISVIKYLEAIGAKEQGLEITLHKKMPFGSGLGSSAASTVAGVFAANELLGKPLTQENLLPFAMEGERVACGSAHADNVAPALYGGIVLIRSYKPLDVIKLPVPSELYVTVVHPHIEVATKDARQILKSNISFQRAIEQWGNVGGLVAGLYQEDYDLISRSLKDVVVEPVRSILIPGFESVKQAALDNGALGGSISGSGPSIFSLCKGEEIAGQVAEAKRKAFSEIGIHCDVYVSPVNQAGPIVLD</sequence>
<dbReference type="InterPro" id="IPR000870">
    <property type="entry name" value="Homoserine_kinase"/>
</dbReference>
<comment type="subcellular location">
    <subcellularLocation>
        <location evidence="12">Cytoplasm</location>
    </subcellularLocation>
</comment>
<comment type="similarity">
    <text evidence="2 12">Belongs to the GHMP kinase family. Homoserine kinase subfamily.</text>
</comment>
<dbReference type="NCBIfam" id="TIGR00191">
    <property type="entry name" value="thrB"/>
    <property type="match status" value="1"/>
</dbReference>
<comment type="catalytic activity">
    <reaction evidence="11 12">
        <text>L-homoserine + ATP = O-phospho-L-homoserine + ADP + H(+)</text>
        <dbReference type="Rhea" id="RHEA:13985"/>
        <dbReference type="ChEBI" id="CHEBI:15378"/>
        <dbReference type="ChEBI" id="CHEBI:30616"/>
        <dbReference type="ChEBI" id="CHEBI:57476"/>
        <dbReference type="ChEBI" id="CHEBI:57590"/>
        <dbReference type="ChEBI" id="CHEBI:456216"/>
        <dbReference type="EC" id="2.7.1.39"/>
    </reaction>
</comment>
<dbReference type="PANTHER" id="PTHR20861:SF1">
    <property type="entry name" value="HOMOSERINE KINASE"/>
    <property type="match status" value="1"/>
</dbReference>
<dbReference type="PIRSF" id="PIRSF000676">
    <property type="entry name" value="Homoser_kin"/>
    <property type="match status" value="1"/>
</dbReference>
<evidence type="ECO:0000256" key="8">
    <source>
        <dbReference type="ARBA" id="ARBA00022741"/>
    </source>
</evidence>
<feature type="domain" description="GHMP kinase N-terminal" evidence="13">
    <location>
        <begin position="67"/>
        <end position="149"/>
    </location>
</feature>
<keyword evidence="10 12" id="KW-0067">ATP-binding</keyword>
<dbReference type="InterPro" id="IPR036554">
    <property type="entry name" value="GHMP_kinase_C_sf"/>
</dbReference>
<name>A0A315ZHB7_SEDFL</name>
<feature type="domain" description="GHMP kinase C-terminal" evidence="14">
    <location>
        <begin position="210"/>
        <end position="286"/>
    </location>
</feature>
<dbReference type="UniPathway" id="UPA00050">
    <property type="reaction ID" value="UER00064"/>
</dbReference>
<evidence type="ECO:0000256" key="2">
    <source>
        <dbReference type="ARBA" id="ARBA00007370"/>
    </source>
</evidence>
<dbReference type="InterPro" id="IPR014721">
    <property type="entry name" value="Ribsml_uS5_D2-typ_fold_subgr"/>
</dbReference>
<organism evidence="15 16">
    <name type="scientific">Sediminitomix flava</name>
    <dbReference type="NCBI Taxonomy" id="379075"/>
    <lineage>
        <taxon>Bacteria</taxon>
        <taxon>Pseudomonadati</taxon>
        <taxon>Bacteroidota</taxon>
        <taxon>Cytophagia</taxon>
        <taxon>Cytophagales</taxon>
        <taxon>Flammeovirgaceae</taxon>
        <taxon>Sediminitomix</taxon>
    </lineage>
</organism>
<gene>
    <name evidence="12" type="primary">thrB</name>
    <name evidence="15" type="ORF">BC781_1011372</name>
</gene>
<evidence type="ECO:0000313" key="15">
    <source>
        <dbReference type="EMBL" id="PWJ44976.1"/>
    </source>
</evidence>
<evidence type="ECO:0000256" key="11">
    <source>
        <dbReference type="ARBA" id="ARBA00049375"/>
    </source>
</evidence>
<dbReference type="PANTHER" id="PTHR20861">
    <property type="entry name" value="HOMOSERINE/4-DIPHOSPHOCYTIDYL-2-C-METHYL-D-ERYTHRITOL KINASE"/>
    <property type="match status" value="1"/>
</dbReference>
<evidence type="ECO:0000259" key="14">
    <source>
        <dbReference type="Pfam" id="PF08544"/>
    </source>
</evidence>
<dbReference type="InterPro" id="IPR013750">
    <property type="entry name" value="GHMP_kinase_C_dom"/>
</dbReference>
<protein>
    <recommendedName>
        <fullName evidence="4 12">Homoserine kinase</fullName>
        <shortName evidence="12">HK</shortName>
        <shortName evidence="12">HSK</shortName>
        <ecNumber evidence="3 12">2.7.1.39</ecNumber>
    </recommendedName>
</protein>
<dbReference type="Gene3D" id="3.30.70.890">
    <property type="entry name" value="GHMP kinase, C-terminal domain"/>
    <property type="match status" value="1"/>
</dbReference>
<dbReference type="AlphaFoldDB" id="A0A315ZHB7"/>
<dbReference type="PROSITE" id="PS00627">
    <property type="entry name" value="GHMP_KINASES_ATP"/>
    <property type="match status" value="1"/>
</dbReference>
<evidence type="ECO:0000256" key="5">
    <source>
        <dbReference type="ARBA" id="ARBA00022605"/>
    </source>
</evidence>
<dbReference type="GO" id="GO:0004413">
    <property type="term" value="F:homoserine kinase activity"/>
    <property type="evidence" value="ECO:0007669"/>
    <property type="project" value="UniProtKB-UniRule"/>
</dbReference>
<dbReference type="HAMAP" id="MF_00384">
    <property type="entry name" value="Homoser_kinase"/>
    <property type="match status" value="1"/>
</dbReference>
<evidence type="ECO:0000256" key="10">
    <source>
        <dbReference type="ARBA" id="ARBA00022840"/>
    </source>
</evidence>
<comment type="pathway">
    <text evidence="1 12">Amino-acid biosynthesis; L-threonine biosynthesis; L-threonine from L-aspartate: step 4/5.</text>
</comment>
<evidence type="ECO:0000256" key="9">
    <source>
        <dbReference type="ARBA" id="ARBA00022777"/>
    </source>
</evidence>
<comment type="function">
    <text evidence="12">Catalyzes the ATP-dependent phosphorylation of L-homoserine to L-homoserine phosphate.</text>
</comment>
<dbReference type="InterPro" id="IPR020568">
    <property type="entry name" value="Ribosomal_Su5_D2-typ_SF"/>
</dbReference>
<dbReference type="InterPro" id="IPR006204">
    <property type="entry name" value="GHMP_kinase_N_dom"/>
</dbReference>
<dbReference type="Pfam" id="PF00288">
    <property type="entry name" value="GHMP_kinases_N"/>
    <property type="match status" value="1"/>
</dbReference>
<dbReference type="OrthoDB" id="9769912at2"/>
<dbReference type="Proteomes" id="UP000245535">
    <property type="component" value="Unassembled WGS sequence"/>
</dbReference>
<keyword evidence="7 12" id="KW-0791">Threonine biosynthesis</keyword>
<dbReference type="InterPro" id="IPR006203">
    <property type="entry name" value="GHMP_knse_ATP-bd_CS"/>
</dbReference>
<dbReference type="SUPFAM" id="SSF55060">
    <property type="entry name" value="GHMP Kinase, C-terminal domain"/>
    <property type="match status" value="1"/>
</dbReference>
<dbReference type="GO" id="GO:0005737">
    <property type="term" value="C:cytoplasm"/>
    <property type="evidence" value="ECO:0007669"/>
    <property type="project" value="UniProtKB-SubCell"/>
</dbReference>
<accession>A0A315ZHB7</accession>
<evidence type="ECO:0000256" key="1">
    <source>
        <dbReference type="ARBA" id="ARBA00005015"/>
    </source>
</evidence>
<dbReference type="GO" id="GO:0005524">
    <property type="term" value="F:ATP binding"/>
    <property type="evidence" value="ECO:0007669"/>
    <property type="project" value="UniProtKB-UniRule"/>
</dbReference>
<keyword evidence="5 12" id="KW-0028">Amino-acid biosynthesis</keyword>
<dbReference type="EMBL" id="QGDO01000001">
    <property type="protein sequence ID" value="PWJ44976.1"/>
    <property type="molecule type" value="Genomic_DNA"/>
</dbReference>
<keyword evidence="12" id="KW-0963">Cytoplasm</keyword>
<evidence type="ECO:0000259" key="13">
    <source>
        <dbReference type="Pfam" id="PF00288"/>
    </source>
</evidence>
<evidence type="ECO:0000313" key="16">
    <source>
        <dbReference type="Proteomes" id="UP000245535"/>
    </source>
</evidence>
<comment type="caution">
    <text evidence="15">The sequence shown here is derived from an EMBL/GenBank/DDBJ whole genome shotgun (WGS) entry which is preliminary data.</text>
</comment>
<keyword evidence="8 12" id="KW-0547">Nucleotide-binding</keyword>
<keyword evidence="6 12" id="KW-0808">Transferase</keyword>
<keyword evidence="9 12" id="KW-0418">Kinase</keyword>
<reference evidence="15 16" key="1">
    <citation type="submission" date="2018-03" db="EMBL/GenBank/DDBJ databases">
        <title>Genomic Encyclopedia of Archaeal and Bacterial Type Strains, Phase II (KMG-II): from individual species to whole genera.</title>
        <authorList>
            <person name="Goeker M."/>
        </authorList>
    </citation>
    <scope>NUCLEOTIDE SEQUENCE [LARGE SCALE GENOMIC DNA]</scope>
    <source>
        <strain evidence="15 16">DSM 28229</strain>
    </source>
</reference>